<dbReference type="Gene3D" id="3.40.50.720">
    <property type="entry name" value="NAD(P)-binding Rossmann-like Domain"/>
    <property type="match status" value="1"/>
</dbReference>
<dbReference type="RefSeq" id="WP_069113101.1">
    <property type="nucleotide sequence ID" value="NZ_FNUC01000003.1"/>
</dbReference>
<dbReference type="SUPFAM" id="SSF51735">
    <property type="entry name" value="NAD(P)-binding Rossmann-fold domains"/>
    <property type="match status" value="1"/>
</dbReference>
<reference evidence="3" key="1">
    <citation type="submission" date="2016-10" db="EMBL/GenBank/DDBJ databases">
        <authorList>
            <person name="Varghese N."/>
            <person name="Submissions S."/>
        </authorList>
    </citation>
    <scope>NUCLEOTIDE SEQUENCE [LARGE SCALE GENOMIC DNA]</scope>
    <source>
        <strain evidence="3">DSM 45237</strain>
    </source>
</reference>
<evidence type="ECO:0000313" key="3">
    <source>
        <dbReference type="Proteomes" id="UP000181980"/>
    </source>
</evidence>
<dbReference type="InterPro" id="IPR036291">
    <property type="entry name" value="NAD(P)-bd_dom_sf"/>
</dbReference>
<dbReference type="STRING" id="561176.SAMN04488561_1065"/>
<dbReference type="Gene3D" id="3.90.25.10">
    <property type="entry name" value="UDP-galactose 4-epimerase, domain 1"/>
    <property type="match status" value="1"/>
</dbReference>
<dbReference type="PANTHER" id="PTHR43162:SF1">
    <property type="entry name" value="PRESTALK A DIFFERENTIATION PROTEIN A"/>
    <property type="match status" value="1"/>
</dbReference>
<proteinExistence type="predicted"/>
<organism evidence="2 3">
    <name type="scientific">Jiangella alba</name>
    <dbReference type="NCBI Taxonomy" id="561176"/>
    <lineage>
        <taxon>Bacteria</taxon>
        <taxon>Bacillati</taxon>
        <taxon>Actinomycetota</taxon>
        <taxon>Actinomycetes</taxon>
        <taxon>Jiangellales</taxon>
        <taxon>Jiangellaceae</taxon>
        <taxon>Jiangella</taxon>
    </lineage>
</organism>
<name>A0A1H5I543_9ACTN</name>
<accession>A0A1H5I543</accession>
<gene>
    <name evidence="2" type="ORF">SAMN04488561_1065</name>
</gene>
<dbReference type="Pfam" id="PF13460">
    <property type="entry name" value="NAD_binding_10"/>
    <property type="match status" value="1"/>
</dbReference>
<protein>
    <submittedName>
        <fullName evidence="2">Uncharacterized conserved protein YbjT, contains NAD(P)-binding and DUF2867 domains</fullName>
    </submittedName>
</protein>
<dbReference type="Proteomes" id="UP000181980">
    <property type="component" value="Unassembled WGS sequence"/>
</dbReference>
<keyword evidence="3" id="KW-1185">Reference proteome</keyword>
<dbReference type="PANTHER" id="PTHR43162">
    <property type="match status" value="1"/>
</dbReference>
<sequence>MTILVTGATGSVGRLVVDQLLTLGATDVRALVRNPAKATLPVGVEVATGYVGAPGTLDGVFDCVERLYLTSYAETAAEVLALAHKAGVQHVVSLSGERESWWGSIVDDVEASGIAWTHLWPGEFMENATLWSDQIRTTGQVRDGYAASANAPIAMDDVAAVAAVALVQDGHVGQAYSLTGPETLTRAEKVALIGRALGRDVPYVELSRDDAITELSVSMGEYAEWYVDGEKDLVDHPQQATGAVAELLGRPATTFADWAVRNATLFR</sequence>
<dbReference type="OrthoDB" id="3510772at2"/>
<dbReference type="AlphaFoldDB" id="A0A1H5I543"/>
<dbReference type="InterPro" id="IPR016040">
    <property type="entry name" value="NAD(P)-bd_dom"/>
</dbReference>
<dbReference type="InterPro" id="IPR051604">
    <property type="entry name" value="Ergot_Alk_Oxidoreductase"/>
</dbReference>
<evidence type="ECO:0000313" key="2">
    <source>
        <dbReference type="EMBL" id="SEE35229.1"/>
    </source>
</evidence>
<evidence type="ECO:0000259" key="1">
    <source>
        <dbReference type="Pfam" id="PF13460"/>
    </source>
</evidence>
<feature type="domain" description="NAD(P)-binding" evidence="1">
    <location>
        <begin position="7"/>
        <end position="166"/>
    </location>
</feature>
<dbReference type="EMBL" id="FNUC01000003">
    <property type="protein sequence ID" value="SEE35229.1"/>
    <property type="molecule type" value="Genomic_DNA"/>
</dbReference>